<dbReference type="AlphaFoldDB" id="A0A0M4T6B7"/>
<keyword evidence="2" id="KW-1185">Reference proteome</keyword>
<dbReference type="PATRIC" id="fig|224013.5.peg.6971"/>
<accession>A0A0M4T6B7</accession>
<name>A0A0M4T6B7_9NOSO</name>
<dbReference type="KEGG" id="npz:ACX27_29160"/>
<sequence length="81" mass="9062">MTSPAMKFIRVNLEMAKEVAHKWEQASYSQTSAYCLDILKELGFPSTELPVNLQTREEQLNFIAGFASYAFGEVQNVQGAS</sequence>
<reference evidence="2" key="1">
    <citation type="submission" date="2015-07" db="EMBL/GenBank/DDBJ databases">
        <title>Genome Of Nitrogen-Fixing Cyanobacterium Nostoc piscinale CENA21 From Solimoes/Amazon River Floodplain Sediments And Comparative Genomics To Uncover Biosynthetic Natural Products Potential.</title>
        <authorList>
            <person name="Leao T.F."/>
            <person name="Leao P.N."/>
            <person name="Guimaraes P.I."/>
            <person name="de Melo A.G.C."/>
            <person name="Ramos R.T.J."/>
            <person name="Silva A."/>
            <person name="Fiore M.F."/>
            <person name="Schneider M.P.C."/>
        </authorList>
    </citation>
    <scope>NUCLEOTIDE SEQUENCE [LARGE SCALE GENOMIC DNA]</scope>
    <source>
        <strain evidence="2">CENA21</strain>
    </source>
</reference>
<dbReference type="STRING" id="224013.ACX27_29160"/>
<gene>
    <name evidence="1" type="ORF">ACX27_29160</name>
</gene>
<dbReference type="Proteomes" id="UP000062645">
    <property type="component" value="Chromosome"/>
</dbReference>
<dbReference type="RefSeq" id="WP_062297687.1">
    <property type="nucleotide sequence ID" value="NZ_CP012036.1"/>
</dbReference>
<protein>
    <submittedName>
        <fullName evidence="1">Uncharacterized protein</fullName>
    </submittedName>
</protein>
<evidence type="ECO:0000313" key="2">
    <source>
        <dbReference type="Proteomes" id="UP000062645"/>
    </source>
</evidence>
<dbReference type="OrthoDB" id="488012at2"/>
<dbReference type="EMBL" id="CP012036">
    <property type="protein sequence ID" value="ALF55995.1"/>
    <property type="molecule type" value="Genomic_DNA"/>
</dbReference>
<proteinExistence type="predicted"/>
<reference evidence="1 2" key="2">
    <citation type="journal article" date="2016" name="Genome Announc.">
        <title>Draft Genome Sequence of the N2-Fixing Cyanobacterium Nostoc piscinale CENA21, Isolated from the Brazilian Amazon Floodplain.</title>
        <authorList>
            <person name="Leao T."/>
            <person name="Guimaraes P.I."/>
            <person name="de Melo A.G."/>
            <person name="Ramos R.T."/>
            <person name="Leao P.N."/>
            <person name="Silva A."/>
            <person name="Fiore M.F."/>
            <person name="Schneider M.P."/>
        </authorList>
    </citation>
    <scope>NUCLEOTIDE SEQUENCE [LARGE SCALE GENOMIC DNA]</scope>
    <source>
        <strain evidence="1 2">CENA21</strain>
    </source>
</reference>
<organism evidence="1 2">
    <name type="scientific">Nostoc piscinale CENA21</name>
    <dbReference type="NCBI Taxonomy" id="224013"/>
    <lineage>
        <taxon>Bacteria</taxon>
        <taxon>Bacillati</taxon>
        <taxon>Cyanobacteriota</taxon>
        <taxon>Cyanophyceae</taxon>
        <taxon>Nostocales</taxon>
        <taxon>Nostocaceae</taxon>
        <taxon>Nostoc</taxon>
    </lineage>
</organism>
<evidence type="ECO:0000313" key="1">
    <source>
        <dbReference type="EMBL" id="ALF55995.1"/>
    </source>
</evidence>